<dbReference type="OrthoDB" id="3728778at2"/>
<dbReference type="InterPro" id="IPR040783">
    <property type="entry name" value="VLRF1"/>
</dbReference>
<dbReference type="EMBL" id="FOZX01000004">
    <property type="protein sequence ID" value="SFS69481.1"/>
    <property type="molecule type" value="Genomic_DNA"/>
</dbReference>
<dbReference type="NCBIfam" id="NF041024">
    <property type="entry name" value="acVLRF1_NCBI"/>
    <property type="match status" value="1"/>
</dbReference>
<sequence>MSRVRELAGGGRAVEVAPRRVQGWFERFAAQHDGAATTLLEPRTVLVTAGDGATATVAVPFGDLPEPHGEQPGLAVSSLVEHVSASRRIGLVLVRLGAHSVGVAVDGVVESSSTDRHLVHGRNKAGGWSQQRFARRREGQSARSLASAADAVARTLLPEADRLDGLVLGGDHKALQALREDRRLTGLLDRAEQRVLDVPEPRRAVLDEAAARAVAVEIEIRDPR</sequence>
<name>A0A1I6RXP2_9PSEU</name>
<dbReference type="InterPro" id="IPR042226">
    <property type="entry name" value="eFR1_2_sf"/>
</dbReference>
<keyword evidence="3" id="KW-1185">Reference proteome</keyword>
<dbReference type="Proteomes" id="UP000198852">
    <property type="component" value="Unassembled WGS sequence"/>
</dbReference>
<dbReference type="Pfam" id="PF18859">
    <property type="entry name" value="acVLRF1"/>
    <property type="match status" value="1"/>
</dbReference>
<feature type="domain" description="Actinobacteria/chloroflexi VLRF1 release factor" evidence="1">
    <location>
        <begin position="87"/>
        <end position="219"/>
    </location>
</feature>
<dbReference type="Gene3D" id="3.30.420.60">
    <property type="entry name" value="eRF1 domain 2"/>
    <property type="match status" value="1"/>
</dbReference>
<proteinExistence type="predicted"/>
<dbReference type="RefSeq" id="WP_093417167.1">
    <property type="nucleotide sequence ID" value="NZ_FOZX01000004.1"/>
</dbReference>
<dbReference type="STRING" id="95161.SAMN05660874_02714"/>
<accession>A0A1I6RXP2</accession>
<evidence type="ECO:0000313" key="2">
    <source>
        <dbReference type="EMBL" id="SFS69481.1"/>
    </source>
</evidence>
<protein>
    <recommendedName>
        <fullName evidence="1">Actinobacteria/chloroflexi VLRF1 release factor domain-containing protein</fullName>
    </recommendedName>
</protein>
<organism evidence="2 3">
    <name type="scientific">Saccharopolyspora flava</name>
    <dbReference type="NCBI Taxonomy" id="95161"/>
    <lineage>
        <taxon>Bacteria</taxon>
        <taxon>Bacillati</taxon>
        <taxon>Actinomycetota</taxon>
        <taxon>Actinomycetes</taxon>
        <taxon>Pseudonocardiales</taxon>
        <taxon>Pseudonocardiaceae</taxon>
        <taxon>Saccharopolyspora</taxon>
    </lineage>
</organism>
<evidence type="ECO:0000259" key="1">
    <source>
        <dbReference type="Pfam" id="PF18859"/>
    </source>
</evidence>
<dbReference type="SUPFAM" id="SSF53137">
    <property type="entry name" value="Translational machinery components"/>
    <property type="match status" value="1"/>
</dbReference>
<gene>
    <name evidence="2" type="ORF">SAMN05660874_02714</name>
</gene>
<evidence type="ECO:0000313" key="3">
    <source>
        <dbReference type="Proteomes" id="UP000198852"/>
    </source>
</evidence>
<dbReference type="AlphaFoldDB" id="A0A1I6RXP2"/>
<reference evidence="3" key="1">
    <citation type="submission" date="2016-10" db="EMBL/GenBank/DDBJ databases">
        <authorList>
            <person name="Varghese N."/>
            <person name="Submissions S."/>
        </authorList>
    </citation>
    <scope>NUCLEOTIDE SEQUENCE [LARGE SCALE GENOMIC DNA]</scope>
    <source>
        <strain evidence="3">DSM 44771</strain>
    </source>
</reference>